<evidence type="ECO:0000313" key="3">
    <source>
        <dbReference type="EMBL" id="CAI9297043.1"/>
    </source>
</evidence>
<organism evidence="3 4">
    <name type="scientific">Lactuca saligna</name>
    <name type="common">Willowleaf lettuce</name>
    <dbReference type="NCBI Taxonomy" id="75948"/>
    <lineage>
        <taxon>Eukaryota</taxon>
        <taxon>Viridiplantae</taxon>
        <taxon>Streptophyta</taxon>
        <taxon>Embryophyta</taxon>
        <taxon>Tracheophyta</taxon>
        <taxon>Spermatophyta</taxon>
        <taxon>Magnoliopsida</taxon>
        <taxon>eudicotyledons</taxon>
        <taxon>Gunneridae</taxon>
        <taxon>Pentapetalae</taxon>
        <taxon>asterids</taxon>
        <taxon>campanulids</taxon>
        <taxon>Asterales</taxon>
        <taxon>Asteraceae</taxon>
        <taxon>Cichorioideae</taxon>
        <taxon>Cichorieae</taxon>
        <taxon>Lactucinae</taxon>
        <taxon>Lactuca</taxon>
    </lineage>
</organism>
<dbReference type="Proteomes" id="UP001177003">
    <property type="component" value="Chromosome 8"/>
</dbReference>
<protein>
    <recommendedName>
        <fullName evidence="2">TIR domain-containing protein</fullName>
    </recommendedName>
</protein>
<dbReference type="InterPro" id="IPR035897">
    <property type="entry name" value="Toll_tir_struct_dom_sf"/>
</dbReference>
<keyword evidence="4" id="KW-1185">Reference proteome</keyword>
<dbReference type="EMBL" id="OX465084">
    <property type="protein sequence ID" value="CAI9297043.1"/>
    <property type="molecule type" value="Genomic_DNA"/>
</dbReference>
<dbReference type="GO" id="GO:0007165">
    <property type="term" value="P:signal transduction"/>
    <property type="evidence" value="ECO:0007669"/>
    <property type="project" value="InterPro"/>
</dbReference>
<proteinExistence type="predicted"/>
<dbReference type="PANTHER" id="PTHR32009">
    <property type="entry name" value="TMV RESISTANCE PROTEIN N-LIKE"/>
    <property type="match status" value="1"/>
</dbReference>
<dbReference type="Gene3D" id="3.40.50.10140">
    <property type="entry name" value="Toll/interleukin-1 receptor homology (TIR) domain"/>
    <property type="match status" value="1"/>
</dbReference>
<name>A0AA36EI24_LACSI</name>
<dbReference type="Pfam" id="PF01582">
    <property type="entry name" value="TIR"/>
    <property type="match status" value="1"/>
</dbReference>
<reference evidence="3" key="1">
    <citation type="submission" date="2023-04" db="EMBL/GenBank/DDBJ databases">
        <authorList>
            <person name="Vijverberg K."/>
            <person name="Xiong W."/>
            <person name="Schranz E."/>
        </authorList>
    </citation>
    <scope>NUCLEOTIDE SEQUENCE</scope>
</reference>
<dbReference type="InterPro" id="IPR000157">
    <property type="entry name" value="TIR_dom"/>
</dbReference>
<dbReference type="AlphaFoldDB" id="A0AA36EI24"/>
<evidence type="ECO:0000259" key="2">
    <source>
        <dbReference type="PROSITE" id="PS50104"/>
    </source>
</evidence>
<evidence type="ECO:0000256" key="1">
    <source>
        <dbReference type="ARBA" id="ARBA00023027"/>
    </source>
</evidence>
<accession>A0AA36EI24</accession>
<dbReference type="FunFam" id="3.40.50.10140:FF:000007">
    <property type="entry name" value="Disease resistance protein (TIR-NBS-LRR class)"/>
    <property type="match status" value="1"/>
</dbReference>
<evidence type="ECO:0000313" key="4">
    <source>
        <dbReference type="Proteomes" id="UP001177003"/>
    </source>
</evidence>
<dbReference type="SUPFAM" id="SSF52200">
    <property type="entry name" value="Toll/Interleukin receptor TIR domain"/>
    <property type="match status" value="1"/>
</dbReference>
<keyword evidence="1" id="KW-0520">NAD</keyword>
<sequence length="131" mass="14953">MASSSSSPSTPTLSSQSWKYDVFLSFRGEDTRNTFVGHLYSALEQQGIYTYKDNETHPRGESIHPSLMKAIEESQIAIIVFSKNYCDSLWCLDELAHIMKCRDTRSQIVMPIFYDVDPSEVRKQKGKYGEA</sequence>
<dbReference type="SMART" id="SM00255">
    <property type="entry name" value="TIR"/>
    <property type="match status" value="1"/>
</dbReference>
<feature type="domain" description="TIR" evidence="2">
    <location>
        <begin position="18"/>
        <end position="131"/>
    </location>
</feature>
<gene>
    <name evidence="3" type="ORF">LSALG_LOCUS35878</name>
</gene>
<dbReference type="PROSITE" id="PS50104">
    <property type="entry name" value="TIR"/>
    <property type="match status" value="1"/>
</dbReference>
<dbReference type="PANTHER" id="PTHR32009:SF109">
    <property type="entry name" value="TOLL-INTERLEUKIN-RESISTANCE (TIR) DOMAIN FAMILY PROTEIN"/>
    <property type="match status" value="1"/>
</dbReference>